<dbReference type="EMBL" id="BCMI01000007">
    <property type="protein sequence ID" value="GAX05734.1"/>
    <property type="molecule type" value="Genomic_DNA"/>
</dbReference>
<sequence length="150" mass="17089">MANYIEELRALVGHRPLILNSASGALFNQHQQVLLQERTDTGNWGFPGGYLAFGESFKDALVREFQEDAGLVVQPLQLLQLSDQLQYTYPNGDQVQPINCFYLVKYVSGNLLQQVTNETTRLAYFDLNQPPTFFNEQHAAMFSVLQQHYS</sequence>
<proteinExistence type="predicted"/>
<dbReference type="PROSITE" id="PS51462">
    <property type="entry name" value="NUDIX"/>
    <property type="match status" value="1"/>
</dbReference>
<dbReference type="SUPFAM" id="SSF55811">
    <property type="entry name" value="Nudix"/>
    <property type="match status" value="1"/>
</dbReference>
<dbReference type="InterPro" id="IPR015797">
    <property type="entry name" value="NUDIX_hydrolase-like_dom_sf"/>
</dbReference>
<dbReference type="Gene3D" id="3.90.79.10">
    <property type="entry name" value="Nucleoside Triphosphate Pyrophosphohydrolase"/>
    <property type="match status" value="1"/>
</dbReference>
<feature type="domain" description="Nudix hydrolase" evidence="3">
    <location>
        <begin position="17"/>
        <end position="149"/>
    </location>
</feature>
<evidence type="ECO:0000259" key="3">
    <source>
        <dbReference type="PROSITE" id="PS51462"/>
    </source>
</evidence>
<evidence type="ECO:0000256" key="1">
    <source>
        <dbReference type="ARBA" id="ARBA00001946"/>
    </source>
</evidence>
<dbReference type="AlphaFoldDB" id="A0A1Z5IVC1"/>
<dbReference type="CDD" id="cd04677">
    <property type="entry name" value="NUDIX_Hydrolase"/>
    <property type="match status" value="1"/>
</dbReference>
<protein>
    <submittedName>
        <fullName evidence="4">ADP-ribose pyrophosphatase</fullName>
    </submittedName>
</protein>
<gene>
    <name evidence="4" type="ORF">IWT25_01059</name>
</gene>
<name>A0A1Z5IVC1_9LACO</name>
<accession>A0A1Z5IVC1</accession>
<evidence type="ECO:0000313" key="5">
    <source>
        <dbReference type="Proteomes" id="UP000198414"/>
    </source>
</evidence>
<dbReference type="OrthoDB" id="9787476at2"/>
<keyword evidence="2" id="KW-0378">Hydrolase</keyword>
<organism evidence="4 5">
    <name type="scientific">Secundilactobacillus pentosiphilus</name>
    <dbReference type="NCBI Taxonomy" id="1714682"/>
    <lineage>
        <taxon>Bacteria</taxon>
        <taxon>Bacillati</taxon>
        <taxon>Bacillota</taxon>
        <taxon>Bacilli</taxon>
        <taxon>Lactobacillales</taxon>
        <taxon>Lactobacillaceae</taxon>
        <taxon>Secundilactobacillus</taxon>
    </lineage>
</organism>
<dbReference type="Proteomes" id="UP000198414">
    <property type="component" value="Unassembled WGS sequence"/>
</dbReference>
<dbReference type="PANTHER" id="PTHR43046:SF2">
    <property type="entry name" value="8-OXO-DGTP DIPHOSPHATASE-RELATED"/>
    <property type="match status" value="1"/>
</dbReference>
<comment type="caution">
    <text evidence="4">The sequence shown here is derived from an EMBL/GenBank/DDBJ whole genome shotgun (WGS) entry which is preliminary data.</text>
</comment>
<evidence type="ECO:0000256" key="2">
    <source>
        <dbReference type="ARBA" id="ARBA00022801"/>
    </source>
</evidence>
<dbReference type="RefSeq" id="WP_089120958.1">
    <property type="nucleotide sequence ID" value="NZ_BCMI01000007.1"/>
</dbReference>
<dbReference type="PANTHER" id="PTHR43046">
    <property type="entry name" value="GDP-MANNOSE MANNOSYL HYDROLASE"/>
    <property type="match status" value="1"/>
</dbReference>
<dbReference type="InterPro" id="IPR000086">
    <property type="entry name" value="NUDIX_hydrolase_dom"/>
</dbReference>
<dbReference type="Pfam" id="PF00293">
    <property type="entry name" value="NUDIX"/>
    <property type="match status" value="1"/>
</dbReference>
<evidence type="ECO:0000313" key="4">
    <source>
        <dbReference type="EMBL" id="GAX05734.1"/>
    </source>
</evidence>
<reference evidence="4 5" key="1">
    <citation type="submission" date="2015-11" db="EMBL/GenBank/DDBJ databases">
        <title>Draft genome sequences of new species of the genus Lactobacillus isolated from orchardgrass silage.</title>
        <authorList>
            <person name="Tohno M."/>
            <person name="Tanizawa Y."/>
            <person name="Arita M."/>
        </authorList>
    </citation>
    <scope>NUCLEOTIDE SEQUENCE [LARGE SCALE GENOMIC DNA]</scope>
    <source>
        <strain evidence="4 5">IWT25</strain>
    </source>
</reference>
<dbReference type="GO" id="GO:0016787">
    <property type="term" value="F:hydrolase activity"/>
    <property type="evidence" value="ECO:0007669"/>
    <property type="project" value="UniProtKB-KW"/>
</dbReference>
<comment type="cofactor">
    <cofactor evidence="1">
        <name>Mg(2+)</name>
        <dbReference type="ChEBI" id="CHEBI:18420"/>
    </cofactor>
</comment>